<name>A0A3P3EW87_9HYPH</name>
<comment type="caution">
    <text evidence="3">The sequence shown here is derived from an EMBL/GenBank/DDBJ whole genome shotgun (WGS) entry which is preliminary data.</text>
</comment>
<dbReference type="EMBL" id="RQXT01000075">
    <property type="protein sequence ID" value="RRH89578.1"/>
    <property type="molecule type" value="Genomic_DNA"/>
</dbReference>
<dbReference type="AlphaFoldDB" id="A0A3P3EW87"/>
<protein>
    <submittedName>
        <fullName evidence="3">Beta-glucosidase</fullName>
    </submittedName>
</protein>
<sequence length="446" mass="49823">MIPSTLQAPDFPANVRELDDEALLDIVQRQTARYFWEGAHPVSGLARDRQKTTGAPANDLAAIGGSGFGIMAIIVAVERGWIDRTAALCRLQRMLDFLESSPRYHGVFPHFINGRTGATIPFRRKDDGADLVETTFLFQGLICAREYFAGMATEEARLRHSVNALLSQAEWNWFTRGARQLMWHWSPNHGWAMDSPIRGWNECMLTFVLAAGSTRHPIDPGIYHEGFAGGSDFRNGRDHYGIVLPLGMDFGGPLFFSQYSFCGLDPRGLSDRYADYWQQNLRHTQINYRHCVRNPHNHLGYGPDCWGLTASHGPRGFIASAPDRDFGVITPSAALSSFPYAPGEAMRALRGFLTKPRNRIWGRFGFVDAFCEPRNWYSRTYLAINQGPIIAMIENHRTGLLWRLFMGAPEVRRGLARLGFTSQHLDTSTSAQGPRAAAGMAPLGCT</sequence>
<evidence type="ECO:0000256" key="1">
    <source>
        <dbReference type="SAM" id="MobiDB-lite"/>
    </source>
</evidence>
<dbReference type="InterPro" id="IPR019282">
    <property type="entry name" value="Glycoamylase-like_cons_dom"/>
</dbReference>
<organism evidence="3 4">
    <name type="scientific">Mesorhizobium tamadayense</name>
    <dbReference type="NCBI Taxonomy" id="425306"/>
    <lineage>
        <taxon>Bacteria</taxon>
        <taxon>Pseudomonadati</taxon>
        <taxon>Pseudomonadota</taxon>
        <taxon>Alphaproteobacteria</taxon>
        <taxon>Hyphomicrobiales</taxon>
        <taxon>Phyllobacteriaceae</taxon>
        <taxon>Mesorhizobium</taxon>
    </lineage>
</organism>
<accession>A0A3P3EW87</accession>
<evidence type="ECO:0000259" key="2">
    <source>
        <dbReference type="Pfam" id="PF10091"/>
    </source>
</evidence>
<feature type="region of interest" description="Disordered" evidence="1">
    <location>
        <begin position="426"/>
        <end position="446"/>
    </location>
</feature>
<dbReference type="PIRSF" id="PIRSF028431">
    <property type="entry name" value="UCP028431"/>
    <property type="match status" value="1"/>
</dbReference>
<feature type="domain" description="Glycoamylase-like" evidence="2">
    <location>
        <begin position="196"/>
        <end position="407"/>
    </location>
</feature>
<evidence type="ECO:0000313" key="4">
    <source>
        <dbReference type="Proteomes" id="UP000273786"/>
    </source>
</evidence>
<dbReference type="Pfam" id="PF10091">
    <property type="entry name" value="Glycoamylase"/>
    <property type="match status" value="1"/>
</dbReference>
<reference evidence="3 4" key="1">
    <citation type="submission" date="2018-11" db="EMBL/GenBank/DDBJ databases">
        <title>the genome of Mesorhizobium tamadayense DSM 28320.</title>
        <authorList>
            <person name="Gao J."/>
        </authorList>
    </citation>
    <scope>NUCLEOTIDE SEQUENCE [LARGE SCALE GENOMIC DNA]</scope>
    <source>
        <strain evidence="3 4">DSM 28320</strain>
    </source>
</reference>
<gene>
    <name evidence="3" type="ORF">EH240_33900</name>
</gene>
<evidence type="ECO:0000313" key="3">
    <source>
        <dbReference type="EMBL" id="RRH89578.1"/>
    </source>
</evidence>
<keyword evidence="4" id="KW-1185">Reference proteome</keyword>
<dbReference type="OrthoDB" id="5937621at2"/>
<dbReference type="InterPro" id="IPR016883">
    <property type="entry name" value="UCP028431"/>
</dbReference>
<dbReference type="Gene3D" id="1.50.10.140">
    <property type="match status" value="1"/>
</dbReference>
<proteinExistence type="predicted"/>
<dbReference type="Proteomes" id="UP000273786">
    <property type="component" value="Unassembled WGS sequence"/>
</dbReference>